<dbReference type="RefSeq" id="WP_189151879.1">
    <property type="nucleotide sequence ID" value="NZ_BAABER010000048.1"/>
</dbReference>
<dbReference type="AlphaFoldDB" id="A0A917P8T1"/>
<protein>
    <submittedName>
        <fullName evidence="2">Uncharacterized protein</fullName>
    </submittedName>
</protein>
<evidence type="ECO:0000313" key="3">
    <source>
        <dbReference type="Proteomes" id="UP000625682"/>
    </source>
</evidence>
<evidence type="ECO:0000313" key="2">
    <source>
        <dbReference type="EMBL" id="GGJ66996.1"/>
    </source>
</evidence>
<reference evidence="2" key="1">
    <citation type="journal article" date="2014" name="Int. J. Syst. Evol. Microbiol.">
        <title>Complete genome sequence of Corynebacterium casei LMG S-19264T (=DSM 44701T), isolated from a smear-ripened cheese.</title>
        <authorList>
            <consortium name="US DOE Joint Genome Institute (JGI-PGF)"/>
            <person name="Walter F."/>
            <person name="Albersmeier A."/>
            <person name="Kalinowski J."/>
            <person name="Ruckert C."/>
        </authorList>
    </citation>
    <scope>NUCLEOTIDE SEQUENCE</scope>
    <source>
        <strain evidence="2">CGMCC 4.7272</strain>
    </source>
</reference>
<accession>A0A917P8T1</accession>
<reference evidence="2" key="2">
    <citation type="submission" date="2020-09" db="EMBL/GenBank/DDBJ databases">
        <authorList>
            <person name="Sun Q."/>
            <person name="Zhou Y."/>
        </authorList>
    </citation>
    <scope>NUCLEOTIDE SEQUENCE</scope>
    <source>
        <strain evidence="2">CGMCC 4.7272</strain>
    </source>
</reference>
<name>A0A917P8T1_9ACTN</name>
<feature type="region of interest" description="Disordered" evidence="1">
    <location>
        <begin position="1"/>
        <end position="24"/>
    </location>
</feature>
<evidence type="ECO:0000256" key="1">
    <source>
        <dbReference type="SAM" id="MobiDB-lite"/>
    </source>
</evidence>
<proteinExistence type="predicted"/>
<gene>
    <name evidence="2" type="ORF">GCM10012282_74960</name>
</gene>
<keyword evidence="3" id="KW-1185">Reference proteome</keyword>
<feature type="compositionally biased region" description="Basic residues" evidence="1">
    <location>
        <begin position="1"/>
        <end position="14"/>
    </location>
</feature>
<comment type="caution">
    <text evidence="2">The sequence shown here is derived from an EMBL/GenBank/DDBJ whole genome shotgun (WGS) entry which is preliminary data.</text>
</comment>
<dbReference type="EMBL" id="BMMU01000044">
    <property type="protein sequence ID" value="GGJ66996.1"/>
    <property type="molecule type" value="Genomic_DNA"/>
</dbReference>
<sequence>MGRTKKNKPRHKLRGLHDAGQRRSARARAAHIAWTPLRQACGCVVDWGWSSQSADPMTFTEWYTSRLTVPCPWHADPAAGASGAALPNELTIQPHGTSVLLHARKAAADRHELGGELASRLTHLMETAGRGKLALLDDAPAGFRSWLIANTADPAQAWLDHELCEIILNQGRSALPRELLEHLPEQLRTSSSESPQPESAACNICSFSAAQGGILCACGHDWSCHPGPAEQGEPCSHCPCVDMQHV</sequence>
<organism evidence="2 3">
    <name type="scientific">Streptomyces lacrimifluminis</name>
    <dbReference type="NCBI Taxonomy" id="1500077"/>
    <lineage>
        <taxon>Bacteria</taxon>
        <taxon>Bacillati</taxon>
        <taxon>Actinomycetota</taxon>
        <taxon>Actinomycetes</taxon>
        <taxon>Kitasatosporales</taxon>
        <taxon>Streptomycetaceae</taxon>
        <taxon>Streptomyces</taxon>
    </lineage>
</organism>
<dbReference type="Proteomes" id="UP000625682">
    <property type="component" value="Unassembled WGS sequence"/>
</dbReference>